<dbReference type="GO" id="GO:0016787">
    <property type="term" value="F:hydrolase activity"/>
    <property type="evidence" value="ECO:0000318"/>
    <property type="project" value="GO_Central"/>
</dbReference>
<evidence type="ECO:0000313" key="4">
    <source>
        <dbReference type="EnsemblPlants" id="Pp3c1_33830V3.1"/>
    </source>
</evidence>
<dbReference type="InterPro" id="IPR029058">
    <property type="entry name" value="AB_hydrolase_fold"/>
</dbReference>
<dbReference type="AlphaFoldDB" id="A0A2K1LAT7"/>
<dbReference type="OrthoDB" id="284184at2759"/>
<feature type="domain" description="AB hydrolase-1" evidence="2">
    <location>
        <begin position="246"/>
        <end position="506"/>
    </location>
</feature>
<reference evidence="4" key="3">
    <citation type="submission" date="2020-12" db="UniProtKB">
        <authorList>
            <consortium name="EnsemblPlants"/>
        </authorList>
    </citation>
    <scope>IDENTIFICATION</scope>
</reference>
<dbReference type="EnsemblPlants" id="Pp3c1_33830V3.4">
    <property type="protein sequence ID" value="Pp3c1_33830V3.4"/>
    <property type="gene ID" value="Pp3c1_33830"/>
</dbReference>
<dbReference type="SUPFAM" id="SSF53474">
    <property type="entry name" value="alpha/beta-Hydrolases"/>
    <property type="match status" value="1"/>
</dbReference>
<evidence type="ECO:0000313" key="3">
    <source>
        <dbReference type="EMBL" id="PNR63145.1"/>
    </source>
</evidence>
<name>A0A2K1LAT7_PHYPA</name>
<reference evidence="3 5" key="2">
    <citation type="journal article" date="2018" name="Plant J.">
        <title>The Physcomitrella patens chromosome-scale assembly reveals moss genome structure and evolution.</title>
        <authorList>
            <person name="Lang D."/>
            <person name="Ullrich K.K."/>
            <person name="Murat F."/>
            <person name="Fuchs J."/>
            <person name="Jenkins J."/>
            <person name="Haas F.B."/>
            <person name="Piednoel M."/>
            <person name="Gundlach H."/>
            <person name="Van Bel M."/>
            <person name="Meyberg R."/>
            <person name="Vives C."/>
            <person name="Morata J."/>
            <person name="Symeonidi A."/>
            <person name="Hiss M."/>
            <person name="Muchero W."/>
            <person name="Kamisugi Y."/>
            <person name="Saleh O."/>
            <person name="Blanc G."/>
            <person name="Decker E.L."/>
            <person name="van Gessel N."/>
            <person name="Grimwood J."/>
            <person name="Hayes R.D."/>
            <person name="Graham S.W."/>
            <person name="Gunter L.E."/>
            <person name="McDaniel S.F."/>
            <person name="Hoernstein S.N.W."/>
            <person name="Larsson A."/>
            <person name="Li F.W."/>
            <person name="Perroud P.F."/>
            <person name="Phillips J."/>
            <person name="Ranjan P."/>
            <person name="Rokshar D.S."/>
            <person name="Rothfels C.J."/>
            <person name="Schneider L."/>
            <person name="Shu S."/>
            <person name="Stevenson D.W."/>
            <person name="Thummler F."/>
            <person name="Tillich M."/>
            <person name="Villarreal Aguilar J.C."/>
            <person name="Widiez T."/>
            <person name="Wong G.K."/>
            <person name="Wymore A."/>
            <person name="Zhang Y."/>
            <person name="Zimmer A.D."/>
            <person name="Quatrano R.S."/>
            <person name="Mayer K.F.X."/>
            <person name="Goodstein D."/>
            <person name="Casacuberta J.M."/>
            <person name="Vandepoele K."/>
            <person name="Reski R."/>
            <person name="Cuming A.C."/>
            <person name="Tuskan G.A."/>
            <person name="Maumus F."/>
            <person name="Salse J."/>
            <person name="Schmutz J."/>
            <person name="Rensing S.A."/>
        </authorList>
    </citation>
    <scope>NUCLEOTIDE SEQUENCE [LARGE SCALE GENOMIC DNA]</scope>
    <source>
        <strain evidence="4 5">cv. Gransden 2004</strain>
    </source>
</reference>
<feature type="transmembrane region" description="Helical" evidence="1">
    <location>
        <begin position="12"/>
        <end position="36"/>
    </location>
</feature>
<sequence length="524" mass="58553">MGLEVQNTLRSFGALVRTTVTNALINVLSLVVFGFFDLADQVLCPVFSYLDWLLDQRDDSCYCHKDFPTPELDNKKLAALPPSRAGSATDCEFWEGHSNTLYGRRHKHGNNHVHFLTLHRSLSAEAVEPLNLLDKRVAGLICGKGSREKSSDSELLPKKESVLNVATNDSVAPEICILKESNRQAGSQHGSLGSSSPRTRWSDCGCATCTAWQANKDFLYVRVGGKDCTIDAASNGEGEEDSTNDVIFIHGFLSSSSFWTETVFPLFSENLKSTHRLFAVDVLGFGKSPKPTNCHYSNADHLEMIRKSVIDRYKLKKYHLVAHSMGCTLALSLAGQDPSAVRSITLVSPPYYPATSDSQPSVHLLKSVAPRKIWPLFALGPSVMSWYEHLGRVVCLVVCKNHAFWELASAFAFNKILRWRVPQFLIHDFMQHTHNSAWHIFHNTLCSGAYTTKWSMDVLQKTRKPIRIIHGDNDNICPLQCSLDMKNSYSNVYLSVIQGANHVNILLGREETLAQELEEEILKV</sequence>
<accession>A0A2K1LAT7</accession>
<dbReference type="KEGG" id="ppp:112292433"/>
<dbReference type="EnsemblPlants" id="Pp3c1_33830V3.5">
    <property type="protein sequence ID" value="Pp3c1_33830V3.5"/>
    <property type="gene ID" value="Pp3c1_33830"/>
</dbReference>
<dbReference type="PANTHER" id="PTHR43689:SF14">
    <property type="entry name" value="LYSOPHOSPHOLIPASE BODYGUARD 4-RELATED"/>
    <property type="match status" value="1"/>
</dbReference>
<dbReference type="InterPro" id="IPR000073">
    <property type="entry name" value="AB_hydrolase_1"/>
</dbReference>
<dbReference type="RefSeq" id="XP_024396678.1">
    <property type="nucleotide sequence ID" value="XM_024540910.2"/>
</dbReference>
<dbReference type="STRING" id="3218.A0A2K1LAT7"/>
<dbReference type="PaxDb" id="3218-PP1S28_350V6.1"/>
<evidence type="ECO:0000259" key="2">
    <source>
        <dbReference type="Pfam" id="PF00561"/>
    </source>
</evidence>
<dbReference type="Gramene" id="Pp3c1_33830V3.4">
    <property type="protein sequence ID" value="Pp3c1_33830V3.4"/>
    <property type="gene ID" value="Pp3c1_33830"/>
</dbReference>
<dbReference type="Pfam" id="PF00561">
    <property type="entry name" value="Abhydrolase_1"/>
    <property type="match status" value="1"/>
</dbReference>
<evidence type="ECO:0000313" key="5">
    <source>
        <dbReference type="Proteomes" id="UP000006727"/>
    </source>
</evidence>
<keyword evidence="5" id="KW-1185">Reference proteome</keyword>
<proteinExistence type="predicted"/>
<protein>
    <recommendedName>
        <fullName evidence="2">AB hydrolase-1 domain-containing protein</fullName>
    </recommendedName>
</protein>
<dbReference type="Gramene" id="Pp3c1_33830V3.5">
    <property type="protein sequence ID" value="Pp3c1_33830V3.5"/>
    <property type="gene ID" value="Pp3c1_33830"/>
</dbReference>
<keyword evidence="1" id="KW-1133">Transmembrane helix</keyword>
<dbReference type="PANTHER" id="PTHR43689">
    <property type="entry name" value="HYDROLASE"/>
    <property type="match status" value="1"/>
</dbReference>
<dbReference type="Gene3D" id="3.40.50.1820">
    <property type="entry name" value="alpha/beta hydrolase"/>
    <property type="match status" value="1"/>
</dbReference>
<dbReference type="EMBL" id="ABEU02000001">
    <property type="protein sequence ID" value="PNR63145.1"/>
    <property type="molecule type" value="Genomic_DNA"/>
</dbReference>
<dbReference type="GeneID" id="112292433"/>
<dbReference type="Proteomes" id="UP000006727">
    <property type="component" value="Chromosome 1"/>
</dbReference>
<organism evidence="3">
    <name type="scientific">Physcomitrium patens</name>
    <name type="common">Spreading-leaved earth moss</name>
    <name type="synonym">Physcomitrella patens</name>
    <dbReference type="NCBI Taxonomy" id="3218"/>
    <lineage>
        <taxon>Eukaryota</taxon>
        <taxon>Viridiplantae</taxon>
        <taxon>Streptophyta</taxon>
        <taxon>Embryophyta</taxon>
        <taxon>Bryophyta</taxon>
        <taxon>Bryophytina</taxon>
        <taxon>Bryopsida</taxon>
        <taxon>Funariidae</taxon>
        <taxon>Funariales</taxon>
        <taxon>Funariaceae</taxon>
        <taxon>Physcomitrium</taxon>
    </lineage>
</organism>
<gene>
    <name evidence="4" type="primary">LOC112292433</name>
    <name evidence="3" type="ORF">PHYPA_001570</name>
</gene>
<dbReference type="FunCoup" id="A0A2K1LAT7">
    <property type="interactions" value="6"/>
</dbReference>
<dbReference type="Gramene" id="Pp3c1_33830V3.1">
    <property type="protein sequence ID" value="Pp3c1_33830V3.1"/>
    <property type="gene ID" value="Pp3c1_33830"/>
</dbReference>
<reference evidence="3 5" key="1">
    <citation type="journal article" date="2008" name="Science">
        <title>The Physcomitrella genome reveals evolutionary insights into the conquest of land by plants.</title>
        <authorList>
            <person name="Rensing S."/>
            <person name="Lang D."/>
            <person name="Zimmer A."/>
            <person name="Terry A."/>
            <person name="Salamov A."/>
            <person name="Shapiro H."/>
            <person name="Nishiyama T."/>
            <person name="Perroud P.-F."/>
            <person name="Lindquist E."/>
            <person name="Kamisugi Y."/>
            <person name="Tanahashi T."/>
            <person name="Sakakibara K."/>
            <person name="Fujita T."/>
            <person name="Oishi K."/>
            <person name="Shin-I T."/>
            <person name="Kuroki Y."/>
            <person name="Toyoda A."/>
            <person name="Suzuki Y."/>
            <person name="Hashimoto A."/>
            <person name="Yamaguchi K."/>
            <person name="Sugano A."/>
            <person name="Kohara Y."/>
            <person name="Fujiyama A."/>
            <person name="Anterola A."/>
            <person name="Aoki S."/>
            <person name="Ashton N."/>
            <person name="Barbazuk W.B."/>
            <person name="Barker E."/>
            <person name="Bennetzen J."/>
            <person name="Bezanilla M."/>
            <person name="Blankenship R."/>
            <person name="Cho S.H."/>
            <person name="Dutcher S."/>
            <person name="Estelle M."/>
            <person name="Fawcett J.A."/>
            <person name="Gundlach H."/>
            <person name="Hanada K."/>
            <person name="Heyl A."/>
            <person name="Hicks K.A."/>
            <person name="Hugh J."/>
            <person name="Lohr M."/>
            <person name="Mayer K."/>
            <person name="Melkozernov A."/>
            <person name="Murata T."/>
            <person name="Nelson D."/>
            <person name="Pils B."/>
            <person name="Prigge M."/>
            <person name="Reiss B."/>
            <person name="Renner T."/>
            <person name="Rombauts S."/>
            <person name="Rushton P."/>
            <person name="Sanderfoot A."/>
            <person name="Schween G."/>
            <person name="Shiu S.-H."/>
            <person name="Stueber K."/>
            <person name="Theodoulou F.L."/>
            <person name="Tu H."/>
            <person name="Van de Peer Y."/>
            <person name="Verrier P.J."/>
            <person name="Waters E."/>
            <person name="Wood A."/>
            <person name="Yang L."/>
            <person name="Cove D."/>
            <person name="Cuming A."/>
            <person name="Hasebe M."/>
            <person name="Lucas S."/>
            <person name="Mishler D.B."/>
            <person name="Reski R."/>
            <person name="Grigoriev I."/>
            <person name="Quatrano R.S."/>
            <person name="Boore J.L."/>
        </authorList>
    </citation>
    <scope>NUCLEOTIDE SEQUENCE [LARGE SCALE GENOMIC DNA]</scope>
    <source>
        <strain evidence="4 5">cv. Gransden 2004</strain>
    </source>
</reference>
<keyword evidence="1" id="KW-0812">Transmembrane</keyword>
<evidence type="ECO:0000256" key="1">
    <source>
        <dbReference type="SAM" id="Phobius"/>
    </source>
</evidence>
<keyword evidence="1" id="KW-0472">Membrane</keyword>
<dbReference type="EnsemblPlants" id="Pp3c1_33830V3.1">
    <property type="protein sequence ID" value="Pp3c1_33830V3.1"/>
    <property type="gene ID" value="Pp3c1_33830"/>
</dbReference>